<dbReference type="EMBL" id="CP047224">
    <property type="protein sequence ID" value="QHD64947.1"/>
    <property type="molecule type" value="Genomic_DNA"/>
</dbReference>
<reference evidence="4 5" key="2">
    <citation type="journal article" date="2020" name="MBio">
        <title>Isolation and Molecular Analysis of a Novel Neorickettsia Species That Causes Potomac Horse Fever.</title>
        <authorList>
            <person name="Teymournejad O."/>
            <person name="Lin M."/>
            <person name="Bekebrede H."/>
            <person name="Kamr A."/>
            <person name="Toribio R.E."/>
            <person name="Arroyo L.G."/>
            <person name="Baird J.D."/>
            <person name="Rikihisa Y."/>
        </authorList>
    </citation>
    <scope>NUCLEOTIDE SEQUENCE [LARGE SCALE GENOMIC DNA]</scope>
    <source>
        <strain evidence="4 5">Fin17</strain>
    </source>
</reference>
<dbReference type="InterPro" id="IPR023803">
    <property type="entry name" value="Ribosomal_bS16_dom_sf"/>
</dbReference>
<organism evidence="4 5">
    <name type="scientific">Neorickettsia findlayensis</name>
    <dbReference type="NCBI Taxonomy" id="2686014"/>
    <lineage>
        <taxon>Bacteria</taxon>
        <taxon>Pseudomonadati</taxon>
        <taxon>Pseudomonadota</taxon>
        <taxon>Alphaproteobacteria</taxon>
        <taxon>Rickettsiales</taxon>
        <taxon>Anaplasmataceae</taxon>
        <taxon>Neorickettsia</taxon>
    </lineage>
</organism>
<evidence type="ECO:0000256" key="2">
    <source>
        <dbReference type="ARBA" id="ARBA00023274"/>
    </source>
</evidence>
<dbReference type="GO" id="GO:0003735">
    <property type="term" value="F:structural constituent of ribosome"/>
    <property type="evidence" value="ECO:0007669"/>
    <property type="project" value="InterPro"/>
</dbReference>
<protein>
    <recommendedName>
        <fullName evidence="3">Small ribosomal subunit protein bS16</fullName>
    </recommendedName>
</protein>
<dbReference type="HAMAP" id="MF_00385">
    <property type="entry name" value="Ribosomal_bS16"/>
    <property type="match status" value="1"/>
</dbReference>
<keyword evidence="2 3" id="KW-0687">Ribonucleoprotein</keyword>
<dbReference type="SUPFAM" id="SSF54565">
    <property type="entry name" value="Ribosomal protein S16"/>
    <property type="match status" value="1"/>
</dbReference>
<keyword evidence="1 3" id="KW-0689">Ribosomal protein</keyword>
<evidence type="ECO:0000313" key="5">
    <source>
        <dbReference type="Proteomes" id="UP000464912"/>
    </source>
</evidence>
<dbReference type="InterPro" id="IPR020592">
    <property type="entry name" value="Ribosomal_bS16_CS"/>
</dbReference>
<proteinExistence type="inferred from homology"/>
<comment type="similarity">
    <text evidence="3">Belongs to the bacterial ribosomal protein bS16 family.</text>
</comment>
<dbReference type="GO" id="GO:0006412">
    <property type="term" value="P:translation"/>
    <property type="evidence" value="ECO:0007669"/>
    <property type="project" value="UniProtKB-UniRule"/>
</dbReference>
<dbReference type="PANTHER" id="PTHR12919:SF20">
    <property type="entry name" value="SMALL RIBOSOMAL SUBUNIT PROTEIN BS16M"/>
    <property type="match status" value="1"/>
</dbReference>
<dbReference type="GO" id="GO:0015935">
    <property type="term" value="C:small ribosomal subunit"/>
    <property type="evidence" value="ECO:0007669"/>
    <property type="project" value="TreeGrafter"/>
</dbReference>
<gene>
    <name evidence="3 4" type="primary">rpsP</name>
    <name evidence="4" type="ORF">GP480_00460</name>
</gene>
<dbReference type="InterPro" id="IPR000307">
    <property type="entry name" value="Ribosomal_bS16"/>
</dbReference>
<evidence type="ECO:0000313" key="4">
    <source>
        <dbReference type="EMBL" id="QHD64947.1"/>
    </source>
</evidence>
<dbReference type="NCBIfam" id="TIGR00002">
    <property type="entry name" value="S16"/>
    <property type="match status" value="1"/>
</dbReference>
<name>A0A6P1G8Z5_9RICK</name>
<dbReference type="Gene3D" id="3.30.1320.10">
    <property type="match status" value="1"/>
</dbReference>
<dbReference type="PROSITE" id="PS00732">
    <property type="entry name" value="RIBOSOMAL_S16"/>
    <property type="match status" value="1"/>
</dbReference>
<dbReference type="Pfam" id="PF00886">
    <property type="entry name" value="Ribosomal_S16"/>
    <property type="match status" value="1"/>
</dbReference>
<dbReference type="GO" id="GO:0005737">
    <property type="term" value="C:cytoplasm"/>
    <property type="evidence" value="ECO:0007669"/>
    <property type="project" value="UniProtKB-ARBA"/>
</dbReference>
<evidence type="ECO:0000256" key="1">
    <source>
        <dbReference type="ARBA" id="ARBA00022980"/>
    </source>
</evidence>
<evidence type="ECO:0000256" key="3">
    <source>
        <dbReference type="HAMAP-Rule" id="MF_00385"/>
    </source>
</evidence>
<dbReference type="PANTHER" id="PTHR12919">
    <property type="entry name" value="30S RIBOSOMAL PROTEIN S16"/>
    <property type="match status" value="1"/>
</dbReference>
<accession>A0A6P1G8Z5</accession>
<reference evidence="4 5" key="1">
    <citation type="journal article" date="2020" name="MBio">
        <title>Erratum for Teymournejad et al., 'Isolation and Molecular Analysis of a Novel Neorickettsia Species That Causes Potomac Horse Fever'.</title>
        <authorList>
            <person name="Teymournejad O."/>
            <person name="Lin M."/>
            <person name="Bekebrede H."/>
            <person name="Kamr A."/>
            <person name="Toribio R.E."/>
            <person name="Arroyo L.G."/>
            <person name="Baird J.D."/>
            <person name="Rikihisa Y."/>
        </authorList>
    </citation>
    <scope>NUCLEOTIDE SEQUENCE [LARGE SCALE GENOMIC DNA]</scope>
    <source>
        <strain evidence="4 5">Fin17</strain>
    </source>
</reference>
<dbReference type="AlphaFoldDB" id="A0A6P1G8Z5"/>
<dbReference type="Proteomes" id="UP000464912">
    <property type="component" value="Chromosome"/>
</dbReference>
<dbReference type="KEGG" id="nef:GP480_00460"/>
<sequence>MYYLVFMLKIRLARFGRKKRPYYKIVVANSSAPRDGKFLEQVGSYNPLLSKDDPLRVCLDVERIRYWTSVGAKPTERVAKFVTSV</sequence>
<keyword evidence="5" id="KW-1185">Reference proteome</keyword>